<evidence type="ECO:0000313" key="1">
    <source>
        <dbReference type="EMBL" id="TWB44124.1"/>
    </source>
</evidence>
<sequence>MVRTFGIKAAVRVVSGGLVLLGLAGCMALPSQREGKLDSHAACVARCNRDSQVCGDTKAGQSDHTPELNNGMCQRDLKSCLNRCGDPG</sequence>
<dbReference type="OrthoDB" id="7365725at2"/>
<proteinExistence type="predicted"/>
<dbReference type="AlphaFoldDB" id="A0A560HF66"/>
<evidence type="ECO:0008006" key="3">
    <source>
        <dbReference type="Google" id="ProtNLM"/>
    </source>
</evidence>
<organism evidence="1 2">
    <name type="scientific">Nitrospirillum amazonense</name>
    <dbReference type="NCBI Taxonomy" id="28077"/>
    <lineage>
        <taxon>Bacteria</taxon>
        <taxon>Pseudomonadati</taxon>
        <taxon>Pseudomonadota</taxon>
        <taxon>Alphaproteobacteria</taxon>
        <taxon>Rhodospirillales</taxon>
        <taxon>Azospirillaceae</taxon>
        <taxon>Nitrospirillum</taxon>
    </lineage>
</organism>
<evidence type="ECO:0000313" key="2">
    <source>
        <dbReference type="Proteomes" id="UP000315751"/>
    </source>
</evidence>
<dbReference type="PROSITE" id="PS51257">
    <property type="entry name" value="PROKAR_LIPOPROTEIN"/>
    <property type="match status" value="1"/>
</dbReference>
<protein>
    <recommendedName>
        <fullName evidence="3">Lipoprotein</fullName>
    </recommendedName>
</protein>
<dbReference type="RefSeq" id="WP_145729969.1">
    <property type="nucleotide sequence ID" value="NZ_VITR01000003.1"/>
</dbReference>
<comment type="caution">
    <text evidence="1">The sequence shown here is derived from an EMBL/GenBank/DDBJ whole genome shotgun (WGS) entry which is preliminary data.</text>
</comment>
<gene>
    <name evidence="1" type="ORF">FBZ90_10330</name>
</gene>
<name>A0A560HF66_9PROT</name>
<keyword evidence="2" id="KW-1185">Reference proteome</keyword>
<dbReference type="Proteomes" id="UP000315751">
    <property type="component" value="Unassembled WGS sequence"/>
</dbReference>
<reference evidence="1 2" key="1">
    <citation type="submission" date="2019-06" db="EMBL/GenBank/DDBJ databases">
        <title>Genomic Encyclopedia of Type Strains, Phase IV (KMG-V): Genome sequencing to study the core and pangenomes of soil and plant-associated prokaryotes.</title>
        <authorList>
            <person name="Whitman W."/>
        </authorList>
    </citation>
    <scope>NUCLEOTIDE SEQUENCE [LARGE SCALE GENOMIC DNA]</scope>
    <source>
        <strain evidence="1 2">BR 11622</strain>
    </source>
</reference>
<dbReference type="EMBL" id="VITR01000003">
    <property type="protein sequence ID" value="TWB44124.1"/>
    <property type="molecule type" value="Genomic_DNA"/>
</dbReference>
<accession>A0A560HF66</accession>